<organism evidence="2 3">
    <name type="scientific">Glossina pallidipes</name>
    <name type="common">Tsetse fly</name>
    <dbReference type="NCBI Taxonomy" id="7398"/>
    <lineage>
        <taxon>Eukaryota</taxon>
        <taxon>Metazoa</taxon>
        <taxon>Ecdysozoa</taxon>
        <taxon>Arthropoda</taxon>
        <taxon>Hexapoda</taxon>
        <taxon>Insecta</taxon>
        <taxon>Pterygota</taxon>
        <taxon>Neoptera</taxon>
        <taxon>Endopterygota</taxon>
        <taxon>Diptera</taxon>
        <taxon>Brachycera</taxon>
        <taxon>Muscomorpha</taxon>
        <taxon>Hippoboscoidea</taxon>
        <taxon>Glossinidae</taxon>
        <taxon>Glossina</taxon>
    </lineage>
</organism>
<evidence type="ECO:0000313" key="2">
    <source>
        <dbReference type="EnsemblMetazoa" id="GPAI009714-PA"/>
    </source>
</evidence>
<keyword evidence="3" id="KW-1185">Reference proteome</keyword>
<dbReference type="VEuPathDB" id="VectorBase:GPAI009714"/>
<accession>A0A1A9ZBL5</accession>
<name>A0A1A9ZBL5_GLOPL</name>
<protein>
    <submittedName>
        <fullName evidence="2">Uncharacterized protein</fullName>
    </submittedName>
</protein>
<dbReference type="Proteomes" id="UP000092445">
    <property type="component" value="Unassembled WGS sequence"/>
</dbReference>
<evidence type="ECO:0000256" key="1">
    <source>
        <dbReference type="SAM" id="MobiDB-lite"/>
    </source>
</evidence>
<evidence type="ECO:0000313" key="3">
    <source>
        <dbReference type="Proteomes" id="UP000092445"/>
    </source>
</evidence>
<sequence>MAVVDCYWKQISSKKHMDKTRGLLFSSRVEKGTIYGRSHNVGLMRPSISAHGCPTPRPTRTSEDNALQPIDTLPRLTARSIARFEDSTPPPRGTFEGTTPRSTLVTFEDNTQRPIGMFGGTAPRVTFQRFMPRPIGKFGRPVPRPHGAFASSVPHSTDTFGNPTSRPTRTFGGPTPSPTGAFESRTLRPTGTSRSAATRSTKKSEGPTPSVSNDHRHSTSTPLLHKSNAPPTNKVRFDEEQIRQHLLFKHYSYLGIPKAKTPIPRPAEPVEFGELRDRLVAILDGSSRKPAQVRYIDDIEEMKDLREERTLEFLEKRKAFYFQEFTIARQKCTNSSVLSLPPGPSIGNDWTTGQQSLSSMRRISCTRTSTVTAADKASSISTIDPRDLRYVVDVNRGEMPPFWHT</sequence>
<dbReference type="EnsemblMetazoa" id="GPAI009714-RA">
    <property type="protein sequence ID" value="GPAI009714-PA"/>
    <property type="gene ID" value="GPAI009714"/>
</dbReference>
<feature type="compositionally biased region" description="Polar residues" evidence="1">
    <location>
        <begin position="153"/>
        <end position="168"/>
    </location>
</feature>
<dbReference type="AlphaFoldDB" id="A0A1A9ZBL5"/>
<reference evidence="2" key="2">
    <citation type="submission" date="2020-05" db="UniProtKB">
        <authorList>
            <consortium name="EnsemblMetazoa"/>
        </authorList>
    </citation>
    <scope>IDENTIFICATION</scope>
    <source>
        <strain evidence="2">IAEA</strain>
    </source>
</reference>
<feature type="region of interest" description="Disordered" evidence="1">
    <location>
        <begin position="46"/>
        <end position="65"/>
    </location>
</feature>
<feature type="region of interest" description="Disordered" evidence="1">
    <location>
        <begin position="139"/>
        <end position="232"/>
    </location>
</feature>
<reference evidence="3" key="1">
    <citation type="submission" date="2014-03" db="EMBL/GenBank/DDBJ databases">
        <authorList>
            <person name="Aksoy S."/>
            <person name="Warren W."/>
            <person name="Wilson R.K."/>
        </authorList>
    </citation>
    <scope>NUCLEOTIDE SEQUENCE [LARGE SCALE GENOMIC DNA]</scope>
    <source>
        <strain evidence="3">IAEA</strain>
    </source>
</reference>
<feature type="compositionally biased region" description="Low complexity" evidence="1">
    <location>
        <begin position="190"/>
        <end position="199"/>
    </location>
</feature>
<proteinExistence type="predicted"/>